<feature type="compositionally biased region" description="Polar residues" evidence="1">
    <location>
        <begin position="156"/>
        <end position="171"/>
    </location>
</feature>
<dbReference type="AlphaFoldDB" id="A0A8H3FQQ0"/>
<name>A0A8H3FQQ0_9LECA</name>
<feature type="compositionally biased region" description="Polar residues" evidence="1">
    <location>
        <begin position="193"/>
        <end position="210"/>
    </location>
</feature>
<accession>A0A8H3FQQ0</accession>
<dbReference type="Proteomes" id="UP000664203">
    <property type="component" value="Unassembled WGS sequence"/>
</dbReference>
<comment type="caution">
    <text evidence="2">The sequence shown here is derived from an EMBL/GenBank/DDBJ whole genome shotgun (WGS) entry which is preliminary data.</text>
</comment>
<feature type="region of interest" description="Disordered" evidence="1">
    <location>
        <begin position="58"/>
        <end position="232"/>
    </location>
</feature>
<reference evidence="2" key="1">
    <citation type="submission" date="2021-03" db="EMBL/GenBank/DDBJ databases">
        <authorList>
            <person name="Tagirdzhanova G."/>
        </authorList>
    </citation>
    <scope>NUCLEOTIDE SEQUENCE</scope>
</reference>
<feature type="compositionally biased region" description="Basic and acidic residues" evidence="1">
    <location>
        <begin position="172"/>
        <end position="182"/>
    </location>
</feature>
<evidence type="ECO:0000256" key="1">
    <source>
        <dbReference type="SAM" id="MobiDB-lite"/>
    </source>
</evidence>
<feature type="compositionally biased region" description="Polar residues" evidence="1">
    <location>
        <begin position="123"/>
        <end position="137"/>
    </location>
</feature>
<feature type="compositionally biased region" description="Low complexity" evidence="1">
    <location>
        <begin position="80"/>
        <end position="93"/>
    </location>
</feature>
<proteinExistence type="predicted"/>
<dbReference type="OrthoDB" id="5353743at2759"/>
<feature type="compositionally biased region" description="Basic and acidic residues" evidence="1">
    <location>
        <begin position="108"/>
        <end position="121"/>
    </location>
</feature>
<sequence>MASEPDDYQSISDDCPGFMVLIPEGIICTRCAGEKRHRLNDCPKPSSAANLVIEAVPEADPTGFDNGDSGMESLSDDTDSVSSDSTIRSESSEVGVTGAHQFDQGGTHLEDAHLSRRDFAHPDSSQTNNEPECTSASPPRHRTASEAPSYEPSQIHEISSQTDGPGSNTAAHESEPPSHRIQDLLYGPRSWASAKNSSFPRSGALSTESPSIKKHWLEQRNDRTKHRSRSRHSSIRRFLAYEANGDRLPSASLADTTGKFDYSNTTCPSSFGFGRLPSEAMG</sequence>
<dbReference type="EMBL" id="CAJPDR010000258">
    <property type="protein sequence ID" value="CAF9928894.1"/>
    <property type="molecule type" value="Genomic_DNA"/>
</dbReference>
<feature type="compositionally biased region" description="Basic residues" evidence="1">
    <location>
        <begin position="223"/>
        <end position="232"/>
    </location>
</feature>
<keyword evidence="3" id="KW-1185">Reference proteome</keyword>
<evidence type="ECO:0000313" key="2">
    <source>
        <dbReference type="EMBL" id="CAF9928894.1"/>
    </source>
</evidence>
<organism evidence="2 3">
    <name type="scientific">Alectoria fallacina</name>
    <dbReference type="NCBI Taxonomy" id="1903189"/>
    <lineage>
        <taxon>Eukaryota</taxon>
        <taxon>Fungi</taxon>
        <taxon>Dikarya</taxon>
        <taxon>Ascomycota</taxon>
        <taxon>Pezizomycotina</taxon>
        <taxon>Lecanoromycetes</taxon>
        <taxon>OSLEUM clade</taxon>
        <taxon>Lecanoromycetidae</taxon>
        <taxon>Lecanorales</taxon>
        <taxon>Lecanorineae</taxon>
        <taxon>Parmeliaceae</taxon>
        <taxon>Alectoria</taxon>
    </lineage>
</organism>
<protein>
    <submittedName>
        <fullName evidence="2">Uncharacterized protein</fullName>
    </submittedName>
</protein>
<gene>
    <name evidence="2" type="ORF">ALECFALPRED_004165</name>
</gene>
<evidence type="ECO:0000313" key="3">
    <source>
        <dbReference type="Proteomes" id="UP000664203"/>
    </source>
</evidence>